<proteinExistence type="predicted"/>
<feature type="transmembrane region" description="Helical" evidence="2">
    <location>
        <begin position="912"/>
        <end position="933"/>
    </location>
</feature>
<reference evidence="4" key="1">
    <citation type="journal article" date="2013" name="Nature">
        <title>Pan genome of the phytoplankton Emiliania underpins its global distribution.</title>
        <authorList>
            <person name="Read B.A."/>
            <person name="Kegel J."/>
            <person name="Klute M.J."/>
            <person name="Kuo A."/>
            <person name="Lefebvre S.C."/>
            <person name="Maumus F."/>
            <person name="Mayer C."/>
            <person name="Miller J."/>
            <person name="Monier A."/>
            <person name="Salamov A."/>
            <person name="Young J."/>
            <person name="Aguilar M."/>
            <person name="Claverie J.M."/>
            <person name="Frickenhaus S."/>
            <person name="Gonzalez K."/>
            <person name="Herman E.K."/>
            <person name="Lin Y.C."/>
            <person name="Napier J."/>
            <person name="Ogata H."/>
            <person name="Sarno A.F."/>
            <person name="Shmutz J."/>
            <person name="Schroeder D."/>
            <person name="de Vargas C."/>
            <person name="Verret F."/>
            <person name="von Dassow P."/>
            <person name="Valentin K."/>
            <person name="Van de Peer Y."/>
            <person name="Wheeler G."/>
            <person name="Dacks J.B."/>
            <person name="Delwiche C.F."/>
            <person name="Dyhrman S.T."/>
            <person name="Glockner G."/>
            <person name="John U."/>
            <person name="Richards T."/>
            <person name="Worden A.Z."/>
            <person name="Zhang X."/>
            <person name="Grigoriev I.V."/>
            <person name="Allen A.E."/>
            <person name="Bidle K."/>
            <person name="Borodovsky M."/>
            <person name="Bowler C."/>
            <person name="Brownlee C."/>
            <person name="Cock J.M."/>
            <person name="Elias M."/>
            <person name="Gladyshev V.N."/>
            <person name="Groth M."/>
            <person name="Guda C."/>
            <person name="Hadaegh A."/>
            <person name="Iglesias-Rodriguez M.D."/>
            <person name="Jenkins J."/>
            <person name="Jones B.M."/>
            <person name="Lawson T."/>
            <person name="Leese F."/>
            <person name="Lindquist E."/>
            <person name="Lobanov A."/>
            <person name="Lomsadze A."/>
            <person name="Malik S.B."/>
            <person name="Marsh M.E."/>
            <person name="Mackinder L."/>
            <person name="Mock T."/>
            <person name="Mueller-Roeber B."/>
            <person name="Pagarete A."/>
            <person name="Parker M."/>
            <person name="Probert I."/>
            <person name="Quesneville H."/>
            <person name="Raines C."/>
            <person name="Rensing S.A."/>
            <person name="Riano-Pachon D.M."/>
            <person name="Richier S."/>
            <person name="Rokitta S."/>
            <person name="Shiraiwa Y."/>
            <person name="Soanes D.M."/>
            <person name="van der Giezen M."/>
            <person name="Wahlund T.M."/>
            <person name="Williams B."/>
            <person name="Wilson W."/>
            <person name="Wolfe G."/>
            <person name="Wurch L.L."/>
        </authorList>
    </citation>
    <scope>NUCLEOTIDE SEQUENCE</scope>
</reference>
<protein>
    <submittedName>
        <fullName evidence="3">Uncharacterized protein</fullName>
    </submittedName>
</protein>
<dbReference type="RefSeq" id="XP_005785849.1">
    <property type="nucleotide sequence ID" value="XM_005785792.1"/>
</dbReference>
<dbReference type="HOGENOM" id="CLU_300808_0_0_1"/>
<dbReference type="OMA" id="ACRAMES"/>
<feature type="region of interest" description="Disordered" evidence="1">
    <location>
        <begin position="642"/>
        <end position="704"/>
    </location>
</feature>
<organism evidence="3 4">
    <name type="scientific">Emiliania huxleyi (strain CCMP1516)</name>
    <dbReference type="NCBI Taxonomy" id="280463"/>
    <lineage>
        <taxon>Eukaryota</taxon>
        <taxon>Haptista</taxon>
        <taxon>Haptophyta</taxon>
        <taxon>Prymnesiophyceae</taxon>
        <taxon>Isochrysidales</taxon>
        <taxon>Noelaerhabdaceae</taxon>
        <taxon>Emiliania</taxon>
    </lineage>
</organism>
<feature type="compositionally biased region" description="Low complexity" evidence="1">
    <location>
        <begin position="675"/>
        <end position="698"/>
    </location>
</feature>
<reference evidence="3" key="2">
    <citation type="submission" date="2024-10" db="UniProtKB">
        <authorList>
            <consortium name="EnsemblProtists"/>
        </authorList>
    </citation>
    <scope>IDENTIFICATION</scope>
</reference>
<evidence type="ECO:0000313" key="4">
    <source>
        <dbReference type="Proteomes" id="UP000013827"/>
    </source>
</evidence>
<feature type="compositionally biased region" description="Low complexity" evidence="1">
    <location>
        <begin position="648"/>
        <end position="657"/>
    </location>
</feature>
<evidence type="ECO:0000313" key="3">
    <source>
        <dbReference type="EnsemblProtists" id="EOD33420"/>
    </source>
</evidence>
<feature type="transmembrane region" description="Helical" evidence="2">
    <location>
        <begin position="596"/>
        <end position="614"/>
    </location>
</feature>
<feature type="transmembrane region" description="Helical" evidence="2">
    <location>
        <begin position="803"/>
        <end position="828"/>
    </location>
</feature>
<evidence type="ECO:0000256" key="2">
    <source>
        <dbReference type="SAM" id="Phobius"/>
    </source>
</evidence>
<keyword evidence="2" id="KW-0812">Transmembrane</keyword>
<keyword evidence="2" id="KW-0472">Membrane</keyword>
<name>A0A0D3KCD5_EMIH1</name>
<dbReference type="PANTHER" id="PTHR34730:SF1">
    <property type="entry name" value="PARAQUAT-INDUCIBLE PROTEIN A"/>
    <property type="match status" value="1"/>
</dbReference>
<accession>A0A0D3KCD5</accession>
<sequence>MRRLQFSFSAARSSIAVTPCRCAHGDALVNGITGLITDAARAGLSTYDSIIEGVVSGLVRAPLVSAINNFTSALLTYPGTRGGALDDSCEAPPPEPRRADWRSPPESADVSALLGRALEWLDAPRAARAIHTLGVAALRAPGPLLAVSSDLLRLSHLGLGEVRVTLHDAAVSGLDSLSQLRLLRPANVSAAALDSSIGFGSGGTPLRASVGVGVELLGETRRFEAGVEVRAAQLELRGLVDVWRNLLPFLELGELLTPCATVPIAGLALVREACSFDADFFSVEFEAEGAAAPAAVRGDPALAALRSLSSVLARVANEQVLYGLPRAHAACAASGSGSVEAKEAASLAAAAAPPSARAIQAAAALDFYRSRQHAPPAAAAQSSQVGRWESADLIFTGIGVALCVAALVASWQQWQRAGRESRESRDSLRVSLARHLPRPAAFALSVAMATTMALLGWSRSKPWPSLLVSLTLAGDPVPEFSLYQLLSIPGYCAKFWADGQWYYAVAIFVTAGMWPYAKLCLALLLLHAPPSTLQPRWRRAMLEACNSLAKWGRVHVDMLTLLVIFTSFDMRAGDEAGGAPPLFAVQTHVDTKWQTMQMGFLALAVLLSQIVMVVHHHQHERQLQADAASSSELRHTVAELAPPPPELLEPAAAPAEAPAERSTPVTYVQAQHARAPTCSSPACSSPTLSPTLSPASLTRAASQRLRPRVQPQRRALCTLPYRSWLLGRSVTLSPRLQRLVAASILLCLGGLLAGCFAPLLTVQIAGFPRVLLDETRDRTFSLWGLARALARAQAHNGPVSPVVLASFCLSVFAAPVLIQLLAFCLWSLPMSGRARRAVGLAMRLAYAWCGVDVFCVILFAAAIFKDKFIHDLATERGCSDLNPMLRTYFPQETLMTESDSCIALHLSFQAGLAILLLVLVIEHAVGLFVLFVLEHSELDSVPESARAAVKPRAAAHGAAELEACRAMESVQPSACPTDTRRASLLGSQGASSLSV</sequence>
<dbReference type="Pfam" id="PF04403">
    <property type="entry name" value="PqiA"/>
    <property type="match status" value="1"/>
</dbReference>
<dbReference type="PaxDb" id="2903-EOD33420"/>
<dbReference type="KEGG" id="ehx:EMIHUDRAFT_467804"/>
<dbReference type="Proteomes" id="UP000013827">
    <property type="component" value="Unassembled WGS sequence"/>
</dbReference>
<feature type="region of interest" description="Disordered" evidence="1">
    <location>
        <begin position="84"/>
        <end position="106"/>
    </location>
</feature>
<keyword evidence="4" id="KW-1185">Reference proteome</keyword>
<dbReference type="AlphaFoldDB" id="A0A0D3KCD5"/>
<feature type="transmembrane region" description="Helical" evidence="2">
    <location>
        <begin position="393"/>
        <end position="414"/>
    </location>
</feature>
<dbReference type="EnsemblProtists" id="EOD33420">
    <property type="protein sequence ID" value="EOD33420"/>
    <property type="gene ID" value="EMIHUDRAFT_467804"/>
</dbReference>
<dbReference type="GeneID" id="17278690"/>
<dbReference type="PANTHER" id="PTHR34730">
    <property type="entry name" value="UNNAMED PRODUCT"/>
    <property type="match status" value="1"/>
</dbReference>
<feature type="transmembrane region" description="Helical" evidence="2">
    <location>
        <begin position="739"/>
        <end position="760"/>
    </location>
</feature>
<dbReference type="InterPro" id="IPR007498">
    <property type="entry name" value="PqiA-like"/>
</dbReference>
<keyword evidence="2" id="KW-1133">Transmembrane helix</keyword>
<feature type="transmembrane region" description="Helical" evidence="2">
    <location>
        <begin position="840"/>
        <end position="864"/>
    </location>
</feature>
<evidence type="ECO:0000256" key="1">
    <source>
        <dbReference type="SAM" id="MobiDB-lite"/>
    </source>
</evidence>
<feature type="transmembrane region" description="Helical" evidence="2">
    <location>
        <begin position="501"/>
        <end position="527"/>
    </location>
</feature>